<dbReference type="EMBL" id="QMDX01000002">
    <property type="protein sequence ID" value="TSD15091.1"/>
    <property type="molecule type" value="Genomic_DNA"/>
</dbReference>
<dbReference type="RefSeq" id="WP_144260931.1">
    <property type="nucleotide sequence ID" value="NZ_QMDX01000002.1"/>
</dbReference>
<accession>A0A554NCG7</accession>
<dbReference type="Proteomes" id="UP000319894">
    <property type="component" value="Unassembled WGS sequence"/>
</dbReference>
<dbReference type="InParanoid" id="A0A554NCG7"/>
<reference evidence="1 2" key="1">
    <citation type="submission" date="2018-06" db="EMBL/GenBank/DDBJ databases">
        <title>Natronomonas sp. F16-60 a new haloarchaeon isolated from a solar saltern of Isla Cristina, Huelva, Spain.</title>
        <authorList>
            <person name="Duran-Viseras A."/>
            <person name="Sanchez-Porro C."/>
            <person name="Ventosa A."/>
        </authorList>
    </citation>
    <scope>NUCLEOTIDE SEQUENCE [LARGE SCALE GENOMIC DNA]</scope>
    <source>
        <strain evidence="1 2">F16-60</strain>
    </source>
</reference>
<organism evidence="1 2">
    <name type="scientific">Haloglomus irregulare</name>
    <dbReference type="NCBI Taxonomy" id="2234134"/>
    <lineage>
        <taxon>Archaea</taxon>
        <taxon>Methanobacteriati</taxon>
        <taxon>Methanobacteriota</taxon>
        <taxon>Stenosarchaea group</taxon>
        <taxon>Halobacteria</taxon>
        <taxon>Halobacteriales</taxon>
        <taxon>Natronomonadaceae</taxon>
        <taxon>Haloglomus</taxon>
    </lineage>
</organism>
<protein>
    <submittedName>
        <fullName evidence="1">Uncharacterized protein</fullName>
    </submittedName>
</protein>
<evidence type="ECO:0000313" key="2">
    <source>
        <dbReference type="Proteomes" id="UP000319894"/>
    </source>
</evidence>
<dbReference type="AlphaFoldDB" id="A0A554NCG7"/>
<keyword evidence="2" id="KW-1185">Reference proteome</keyword>
<comment type="caution">
    <text evidence="1">The sequence shown here is derived from an EMBL/GenBank/DDBJ whole genome shotgun (WGS) entry which is preliminary data.</text>
</comment>
<name>A0A554NCG7_9EURY</name>
<gene>
    <name evidence="1" type="ORF">DP107_04350</name>
</gene>
<sequence>MSRKKITYEAEPVQTEHDGTRIRIITRYTEMYENIRDPRHVETLREQQARELRDSLNEVLSD</sequence>
<evidence type="ECO:0000313" key="1">
    <source>
        <dbReference type="EMBL" id="TSD15091.1"/>
    </source>
</evidence>
<proteinExistence type="predicted"/>